<dbReference type="GO" id="GO:0005886">
    <property type="term" value="C:plasma membrane"/>
    <property type="evidence" value="ECO:0007669"/>
    <property type="project" value="UniProtKB-SubCell"/>
</dbReference>
<evidence type="ECO:0000256" key="10">
    <source>
        <dbReference type="ARBA" id="ARBA00023136"/>
    </source>
</evidence>
<evidence type="ECO:0000256" key="12">
    <source>
        <dbReference type="ARBA" id="ARBA00023225"/>
    </source>
</evidence>
<feature type="transmembrane region" description="Helical" evidence="13">
    <location>
        <begin position="244"/>
        <end position="264"/>
    </location>
</feature>
<evidence type="ECO:0000313" key="14">
    <source>
        <dbReference type="EMBL" id="SVC40930.1"/>
    </source>
</evidence>
<evidence type="ECO:0000256" key="3">
    <source>
        <dbReference type="ARBA" id="ARBA00021714"/>
    </source>
</evidence>
<dbReference type="PANTHER" id="PTHR30587">
    <property type="entry name" value="FLAGELLAR BIOSYNTHETIC PROTEIN FLIP"/>
    <property type="match status" value="1"/>
</dbReference>
<dbReference type="PRINTS" id="PR00951">
    <property type="entry name" value="FLGBIOSNFLIP"/>
</dbReference>
<evidence type="ECO:0000256" key="4">
    <source>
        <dbReference type="ARBA" id="ARBA00022448"/>
    </source>
</evidence>
<dbReference type="EMBL" id="UINC01089656">
    <property type="protein sequence ID" value="SVC40930.1"/>
    <property type="molecule type" value="Genomic_DNA"/>
</dbReference>
<keyword evidence="11" id="KW-0975">Bacterial flagellum</keyword>
<keyword evidence="5" id="KW-1003">Cell membrane</keyword>
<dbReference type="PANTHER" id="PTHR30587:SF0">
    <property type="entry name" value="FLAGELLAR BIOSYNTHETIC PROTEIN FLIP"/>
    <property type="match status" value="1"/>
</dbReference>
<accession>A0A382LWD5</accession>
<dbReference type="NCBIfam" id="TIGR01103">
    <property type="entry name" value="fliP"/>
    <property type="match status" value="1"/>
</dbReference>
<evidence type="ECO:0000256" key="13">
    <source>
        <dbReference type="SAM" id="Phobius"/>
    </source>
</evidence>
<dbReference type="PROSITE" id="PS01061">
    <property type="entry name" value="FLIP_2"/>
    <property type="match status" value="1"/>
</dbReference>
<comment type="subcellular location">
    <subcellularLocation>
        <location evidence="1">Bacterial flagellum basal body</location>
    </subcellularLocation>
    <subcellularLocation>
        <location evidence="2">Cell membrane</location>
        <topology evidence="2">Multi-pass membrane protein</topology>
    </subcellularLocation>
</comment>
<keyword evidence="12" id="KW-1006">Bacterial flagellum protein export</keyword>
<evidence type="ECO:0000256" key="1">
    <source>
        <dbReference type="ARBA" id="ARBA00004117"/>
    </source>
</evidence>
<organism evidence="14">
    <name type="scientific">marine metagenome</name>
    <dbReference type="NCBI Taxonomy" id="408172"/>
    <lineage>
        <taxon>unclassified sequences</taxon>
        <taxon>metagenomes</taxon>
        <taxon>ecological metagenomes</taxon>
    </lineage>
</organism>
<dbReference type="GO" id="GO:0009425">
    <property type="term" value="C:bacterial-type flagellum basal body"/>
    <property type="evidence" value="ECO:0007669"/>
    <property type="project" value="UniProtKB-SubCell"/>
</dbReference>
<evidence type="ECO:0000256" key="7">
    <source>
        <dbReference type="ARBA" id="ARBA00022795"/>
    </source>
</evidence>
<dbReference type="AlphaFoldDB" id="A0A382LWD5"/>
<evidence type="ECO:0000256" key="9">
    <source>
        <dbReference type="ARBA" id="ARBA00022989"/>
    </source>
</evidence>
<keyword evidence="8" id="KW-0653">Protein transport</keyword>
<dbReference type="GO" id="GO:0044781">
    <property type="term" value="P:bacterial-type flagellum organization"/>
    <property type="evidence" value="ECO:0007669"/>
    <property type="project" value="UniProtKB-KW"/>
</dbReference>
<feature type="transmembrane region" description="Helical" evidence="13">
    <location>
        <begin position="59"/>
        <end position="89"/>
    </location>
</feature>
<evidence type="ECO:0000256" key="8">
    <source>
        <dbReference type="ARBA" id="ARBA00022927"/>
    </source>
</evidence>
<protein>
    <recommendedName>
        <fullName evidence="3">Flagellar biosynthetic protein FliP</fullName>
    </recommendedName>
</protein>
<name>A0A382LWD5_9ZZZZ</name>
<keyword evidence="9 13" id="KW-1133">Transmembrane helix</keyword>
<sequence>MLADSIRVIGLVFVCGLFMAGSVAAQDPEPAPENSRLPAPHEIMEDAKKPEHVSSSIEIIILLTILTLAPSILVMGTSFTRIVIVLSFVRRALATQELPPNQIIVGLSLILTFMVMAPTLTAIKKEALDPYTSSDTAKQIPQKEAINVAVSHLRTFMFRHARVKDIYLFMTITEQSEAEEWTEAHVPTSVLVPAFVISELRRAFIMGFALFLPFMIIDMVVAATLISMGMLVLPPILISLPFKILLFILVDGWHLIIGSLVQSFY</sequence>
<reference evidence="14" key="1">
    <citation type="submission" date="2018-05" db="EMBL/GenBank/DDBJ databases">
        <authorList>
            <person name="Lanie J.A."/>
            <person name="Ng W.-L."/>
            <person name="Kazmierczak K.M."/>
            <person name="Andrzejewski T.M."/>
            <person name="Davidsen T.M."/>
            <person name="Wayne K.J."/>
            <person name="Tettelin H."/>
            <person name="Glass J.I."/>
            <person name="Rusch D."/>
            <person name="Podicherti R."/>
            <person name="Tsui H.-C.T."/>
            <person name="Winkler M.E."/>
        </authorList>
    </citation>
    <scope>NUCLEOTIDE SEQUENCE</scope>
</reference>
<feature type="transmembrane region" description="Helical" evidence="13">
    <location>
        <begin position="203"/>
        <end position="232"/>
    </location>
</feature>
<keyword evidence="6 13" id="KW-0812">Transmembrane</keyword>
<evidence type="ECO:0000256" key="6">
    <source>
        <dbReference type="ARBA" id="ARBA00022692"/>
    </source>
</evidence>
<proteinExistence type="predicted"/>
<evidence type="ECO:0000256" key="2">
    <source>
        <dbReference type="ARBA" id="ARBA00004651"/>
    </source>
</evidence>
<keyword evidence="10 13" id="KW-0472">Membrane</keyword>
<evidence type="ECO:0000256" key="5">
    <source>
        <dbReference type="ARBA" id="ARBA00022475"/>
    </source>
</evidence>
<gene>
    <name evidence="14" type="ORF">METZ01_LOCUS293784</name>
</gene>
<evidence type="ECO:0000256" key="11">
    <source>
        <dbReference type="ARBA" id="ARBA00023143"/>
    </source>
</evidence>
<keyword evidence="7" id="KW-1005">Bacterial flagellum biogenesis</keyword>
<keyword evidence="4" id="KW-0813">Transport</keyword>
<dbReference type="NCBIfam" id="NF009438">
    <property type="entry name" value="PRK12797.1"/>
    <property type="match status" value="1"/>
</dbReference>
<dbReference type="GO" id="GO:0009306">
    <property type="term" value="P:protein secretion"/>
    <property type="evidence" value="ECO:0007669"/>
    <property type="project" value="InterPro"/>
</dbReference>
<dbReference type="Pfam" id="PF00813">
    <property type="entry name" value="FliP"/>
    <property type="match status" value="1"/>
</dbReference>
<dbReference type="InterPro" id="IPR005838">
    <property type="entry name" value="T3SS_IM_P"/>
</dbReference>
<dbReference type="PRINTS" id="PR01302">
    <property type="entry name" value="TYPE3IMPPROT"/>
</dbReference>
<dbReference type="InterPro" id="IPR005837">
    <property type="entry name" value="FliP"/>
</dbReference>